<dbReference type="AlphaFoldDB" id="A0A3B0RQM1"/>
<keyword evidence="7" id="KW-0238">DNA-binding</keyword>
<evidence type="ECO:0000256" key="3">
    <source>
        <dbReference type="ARBA" id="ARBA00022705"/>
    </source>
</evidence>
<evidence type="ECO:0000256" key="5">
    <source>
        <dbReference type="ARBA" id="ARBA00022840"/>
    </source>
</evidence>
<dbReference type="InterPro" id="IPR020591">
    <property type="entry name" value="Chromosome_initiator_DnaA-like"/>
</dbReference>
<comment type="similarity">
    <text evidence="1">Belongs to the DnaA family.</text>
</comment>
<name>A0A3B0RQM1_9ZZZZ</name>
<dbReference type="PRINTS" id="PR00051">
    <property type="entry name" value="DNAA"/>
</dbReference>
<feature type="domain" description="AAA+ ATPase" evidence="8">
    <location>
        <begin position="39"/>
        <end position="167"/>
    </location>
</feature>
<evidence type="ECO:0000256" key="7">
    <source>
        <dbReference type="ARBA" id="ARBA00023125"/>
    </source>
</evidence>
<dbReference type="InterPro" id="IPR027417">
    <property type="entry name" value="P-loop_NTPase"/>
</dbReference>
<dbReference type="InterPro" id="IPR003593">
    <property type="entry name" value="AAA+_ATPase"/>
</dbReference>
<dbReference type="InterPro" id="IPR013159">
    <property type="entry name" value="DnaA_C"/>
</dbReference>
<dbReference type="SMART" id="SM00382">
    <property type="entry name" value="AAA"/>
    <property type="match status" value="1"/>
</dbReference>
<evidence type="ECO:0000256" key="1">
    <source>
        <dbReference type="ARBA" id="ARBA00006583"/>
    </source>
</evidence>
<evidence type="ECO:0000259" key="8">
    <source>
        <dbReference type="SMART" id="SM00382"/>
    </source>
</evidence>
<protein>
    <submittedName>
        <fullName evidence="10">Chromosomal replication initiator protein DnaA</fullName>
    </submittedName>
</protein>
<dbReference type="GO" id="GO:0008289">
    <property type="term" value="F:lipid binding"/>
    <property type="evidence" value="ECO:0007669"/>
    <property type="project" value="UniProtKB-KW"/>
</dbReference>
<dbReference type="GO" id="GO:0003688">
    <property type="term" value="F:DNA replication origin binding"/>
    <property type="evidence" value="ECO:0007669"/>
    <property type="project" value="InterPro"/>
</dbReference>
<dbReference type="InterPro" id="IPR013317">
    <property type="entry name" value="DnaA_dom"/>
</dbReference>
<sequence>MIPSINPHEKYRFDNFVVGPSNDVAWAVARQAARGPQDRYNPLFVHGGYGLGKTHLLRAIACQAKIHAPSKRVLYLTAEEFVQNFVTSLRGAQTLDFKKKIRSLDLLLIDDMHFLAGKAATQEEFVHTLSALIENGGQVVLSADRPAGEIASLDDRLRSHLGGGVVCRIEQPGFALRREILQQALEKMADEFEALVFPGTVLDFLAEKISTSPRELLGALNMVISATALVGRAVTLEVAEDILGDVVRASRVRVSVADIQKGTSAWFGLSKDDLLSRRKTRNIVRPRQIAMYLAKQLTSSSLPMIGQRFDGRDHTTVIHAVKTIRRLMAEDSSFADEVEGLRRSLTKVKS</sequence>
<evidence type="ECO:0000256" key="6">
    <source>
        <dbReference type="ARBA" id="ARBA00023121"/>
    </source>
</evidence>
<dbReference type="GO" id="GO:0005886">
    <property type="term" value="C:plasma membrane"/>
    <property type="evidence" value="ECO:0007669"/>
    <property type="project" value="TreeGrafter"/>
</dbReference>
<evidence type="ECO:0000259" key="9">
    <source>
        <dbReference type="SMART" id="SM00760"/>
    </source>
</evidence>
<keyword evidence="5" id="KW-0067">ATP-binding</keyword>
<keyword evidence="3" id="KW-0235">DNA replication</keyword>
<dbReference type="Pfam" id="PF00308">
    <property type="entry name" value="Bac_DnaA"/>
    <property type="match status" value="1"/>
</dbReference>
<dbReference type="PROSITE" id="PS01008">
    <property type="entry name" value="DNAA"/>
    <property type="match status" value="1"/>
</dbReference>
<dbReference type="InterPro" id="IPR010921">
    <property type="entry name" value="Trp_repressor/repl_initiator"/>
</dbReference>
<dbReference type="PANTHER" id="PTHR30050:SF2">
    <property type="entry name" value="CHROMOSOMAL REPLICATION INITIATOR PROTEIN DNAA"/>
    <property type="match status" value="1"/>
</dbReference>
<dbReference type="GO" id="GO:0006270">
    <property type="term" value="P:DNA replication initiation"/>
    <property type="evidence" value="ECO:0007669"/>
    <property type="project" value="InterPro"/>
</dbReference>
<dbReference type="Pfam" id="PF08299">
    <property type="entry name" value="Bac_DnaA_C"/>
    <property type="match status" value="1"/>
</dbReference>
<dbReference type="NCBIfam" id="TIGR00362">
    <property type="entry name" value="DnaA"/>
    <property type="match status" value="1"/>
</dbReference>
<evidence type="ECO:0000256" key="2">
    <source>
        <dbReference type="ARBA" id="ARBA00022490"/>
    </source>
</evidence>
<dbReference type="InterPro" id="IPR001957">
    <property type="entry name" value="Chromosome_initiator_DnaA"/>
</dbReference>
<dbReference type="GO" id="GO:0006275">
    <property type="term" value="P:regulation of DNA replication"/>
    <property type="evidence" value="ECO:0007669"/>
    <property type="project" value="InterPro"/>
</dbReference>
<dbReference type="Gene3D" id="1.10.8.60">
    <property type="match status" value="1"/>
</dbReference>
<dbReference type="Gene3D" id="3.40.50.300">
    <property type="entry name" value="P-loop containing nucleotide triphosphate hydrolases"/>
    <property type="match status" value="1"/>
</dbReference>
<keyword evidence="2" id="KW-0963">Cytoplasm</keyword>
<dbReference type="CDD" id="cd00009">
    <property type="entry name" value="AAA"/>
    <property type="match status" value="1"/>
</dbReference>
<dbReference type="EMBL" id="UOEE01000213">
    <property type="protein sequence ID" value="VAV95914.1"/>
    <property type="molecule type" value="Genomic_DNA"/>
</dbReference>
<evidence type="ECO:0000313" key="10">
    <source>
        <dbReference type="EMBL" id="VAV95914.1"/>
    </source>
</evidence>
<accession>A0A3B0RQM1</accession>
<dbReference type="GO" id="GO:0005524">
    <property type="term" value="F:ATP binding"/>
    <property type="evidence" value="ECO:0007669"/>
    <property type="project" value="UniProtKB-KW"/>
</dbReference>
<keyword evidence="4" id="KW-0547">Nucleotide-binding</keyword>
<dbReference type="CDD" id="cd06571">
    <property type="entry name" value="Bac_DnaA_C"/>
    <property type="match status" value="1"/>
</dbReference>
<feature type="domain" description="Chromosomal replication initiator DnaA C-terminal" evidence="9">
    <location>
        <begin position="255"/>
        <end position="324"/>
    </location>
</feature>
<proteinExistence type="inferred from homology"/>
<dbReference type="InterPro" id="IPR018312">
    <property type="entry name" value="Chromosome_initiator_DnaA_CS"/>
</dbReference>
<dbReference type="PANTHER" id="PTHR30050">
    <property type="entry name" value="CHROMOSOMAL REPLICATION INITIATOR PROTEIN DNAA"/>
    <property type="match status" value="1"/>
</dbReference>
<gene>
    <name evidence="10" type="ORF">MNBD_ALPHA06-720</name>
</gene>
<dbReference type="SUPFAM" id="SSF52540">
    <property type="entry name" value="P-loop containing nucleoside triphosphate hydrolases"/>
    <property type="match status" value="1"/>
</dbReference>
<evidence type="ECO:0000256" key="4">
    <source>
        <dbReference type="ARBA" id="ARBA00022741"/>
    </source>
</evidence>
<keyword evidence="6" id="KW-0446">Lipid-binding</keyword>
<dbReference type="SMART" id="SM00760">
    <property type="entry name" value="Bac_DnaA_C"/>
    <property type="match status" value="1"/>
</dbReference>
<organism evidence="10">
    <name type="scientific">hydrothermal vent metagenome</name>
    <dbReference type="NCBI Taxonomy" id="652676"/>
    <lineage>
        <taxon>unclassified sequences</taxon>
        <taxon>metagenomes</taxon>
        <taxon>ecological metagenomes</taxon>
    </lineage>
</organism>
<reference evidence="10" key="1">
    <citation type="submission" date="2018-06" db="EMBL/GenBank/DDBJ databases">
        <authorList>
            <person name="Zhirakovskaya E."/>
        </authorList>
    </citation>
    <scope>NUCLEOTIDE SEQUENCE</scope>
</reference>
<dbReference type="SUPFAM" id="SSF48295">
    <property type="entry name" value="TrpR-like"/>
    <property type="match status" value="1"/>
</dbReference>
<dbReference type="Gene3D" id="1.10.1750.10">
    <property type="match status" value="1"/>
</dbReference>